<dbReference type="InterPro" id="IPR012341">
    <property type="entry name" value="6hp_glycosidase-like_sf"/>
</dbReference>
<comment type="similarity">
    <text evidence="1">Belongs to the N-acylglucosamine 2-epimerase family.</text>
</comment>
<dbReference type="EMBL" id="OBMI01000001">
    <property type="protein sequence ID" value="SOB80564.1"/>
    <property type="molecule type" value="Genomic_DNA"/>
</dbReference>
<dbReference type="PANTHER" id="PTHR15108">
    <property type="entry name" value="N-ACYLGLUCOSAMINE-2-EPIMERASE"/>
    <property type="match status" value="1"/>
</dbReference>
<dbReference type="InterPro" id="IPR010819">
    <property type="entry name" value="AGE/CE"/>
</dbReference>
<proteinExistence type="inferred from homology"/>
<dbReference type="OrthoDB" id="9806359at2"/>
<dbReference type="InterPro" id="IPR008928">
    <property type="entry name" value="6-hairpin_glycosidase_sf"/>
</dbReference>
<dbReference type="Gene3D" id="1.50.10.10">
    <property type="match status" value="1"/>
</dbReference>
<dbReference type="SUPFAM" id="SSF48208">
    <property type="entry name" value="Six-hairpin glycosidases"/>
    <property type="match status" value="1"/>
</dbReference>
<dbReference type="Proteomes" id="UP000219494">
    <property type="component" value="Unassembled WGS sequence"/>
</dbReference>
<keyword evidence="2 3" id="KW-0413">Isomerase</keyword>
<evidence type="ECO:0000313" key="4">
    <source>
        <dbReference type="Proteomes" id="UP000219494"/>
    </source>
</evidence>
<dbReference type="GO" id="GO:0016853">
    <property type="term" value="F:isomerase activity"/>
    <property type="evidence" value="ECO:0007669"/>
    <property type="project" value="UniProtKB-KW"/>
</dbReference>
<evidence type="ECO:0000256" key="1">
    <source>
        <dbReference type="ARBA" id="ARBA00008558"/>
    </source>
</evidence>
<evidence type="ECO:0000313" key="3">
    <source>
        <dbReference type="EMBL" id="SOB80564.1"/>
    </source>
</evidence>
<reference evidence="3 4" key="1">
    <citation type="submission" date="2017-07" db="EMBL/GenBank/DDBJ databases">
        <authorList>
            <person name="Sun Z.S."/>
            <person name="Albrecht U."/>
            <person name="Echele G."/>
            <person name="Lee C.C."/>
        </authorList>
    </citation>
    <scope>NUCLEOTIDE SEQUENCE [LARGE SCALE GENOMIC DNA]</scope>
    <source>
        <strain evidence="3 4">CGMCC 1.12672</strain>
    </source>
</reference>
<dbReference type="GO" id="GO:0005975">
    <property type="term" value="P:carbohydrate metabolic process"/>
    <property type="evidence" value="ECO:0007669"/>
    <property type="project" value="InterPro"/>
</dbReference>
<keyword evidence="4" id="KW-1185">Reference proteome</keyword>
<evidence type="ECO:0000256" key="2">
    <source>
        <dbReference type="ARBA" id="ARBA00023235"/>
    </source>
</evidence>
<sequence>MADLRQRARDWLATTALPLWSTVGVDARCGGFVERLSWSGEPDVDAAKRLRVQARQIYVFSHAKLLGLAADGDAVAGHGYDFVRAYGFPDGIAGGAVHAVSRTGVVVDAKRDTYDHAFLLFAWSWYARATDRDDVRRAVAELGDATWALLGHPSGTGLVVDDQGTPGFHQNPHMHLFEAVLAAWEATGEPIFLDRARTLFDLFQQRLFDRRAGVLREFYDDRWAPAAGSIGEVIEPGHHAEWVWLLDQYAQAVGEPLCDEAFRLYDFIERHGRNRAGTLLIDEVRPDGTVTKPSTRSWPQTEALKAELVMARLQDGVSAARSDAIVATLFNRFLAHPVPGCWIDWIDTDGRPLVDRVPASTFYHIFLALSEYLRARP</sequence>
<organism evidence="3 4">
    <name type="scientific">Sphingomonas guangdongensis</name>
    <dbReference type="NCBI Taxonomy" id="1141890"/>
    <lineage>
        <taxon>Bacteria</taxon>
        <taxon>Pseudomonadati</taxon>
        <taxon>Pseudomonadota</taxon>
        <taxon>Alphaproteobacteria</taxon>
        <taxon>Sphingomonadales</taxon>
        <taxon>Sphingomonadaceae</taxon>
        <taxon>Sphingomonas</taxon>
    </lineage>
</organism>
<gene>
    <name evidence="3" type="ORF">SAMN06297144_1124</name>
</gene>
<dbReference type="AlphaFoldDB" id="A0A285QGG4"/>
<accession>A0A285QGG4</accession>
<dbReference type="Pfam" id="PF07221">
    <property type="entry name" value="GlcNAc_2-epim"/>
    <property type="match status" value="1"/>
</dbReference>
<name>A0A285QGG4_9SPHN</name>
<protein>
    <submittedName>
        <fullName evidence="3">Mannose-6-phosphate isomerase, type 3</fullName>
    </submittedName>
</protein>